<keyword evidence="4 10" id="KW-0963">Cytoplasm</keyword>
<evidence type="ECO:0000256" key="9">
    <source>
        <dbReference type="ARBA" id="ARBA00023128"/>
    </source>
</evidence>
<dbReference type="FunCoup" id="A0A6P9A0Q9">
    <property type="interactions" value="2072"/>
</dbReference>
<dbReference type="AlphaFoldDB" id="A0A6P9A0Q9"/>
<evidence type="ECO:0000256" key="6">
    <source>
        <dbReference type="ARBA" id="ARBA00022723"/>
    </source>
</evidence>
<feature type="binding site" evidence="10">
    <location>
        <position position="241"/>
    </location>
    <ligand>
        <name>[4Fe-4S] cluster</name>
        <dbReference type="ChEBI" id="CHEBI:49883"/>
    </ligand>
</feature>
<dbReference type="GO" id="GO:0046872">
    <property type="term" value="F:metal ion binding"/>
    <property type="evidence" value="ECO:0007669"/>
    <property type="project" value="UniProtKB-KW"/>
</dbReference>
<dbReference type="GO" id="GO:0016226">
    <property type="term" value="P:iron-sulfur cluster assembly"/>
    <property type="evidence" value="ECO:0007669"/>
    <property type="project" value="UniProtKB-UniRule"/>
</dbReference>
<feature type="binding site" evidence="10">
    <location>
        <position position="238"/>
    </location>
    <ligand>
        <name>[4Fe-4S] cluster</name>
        <dbReference type="ChEBI" id="CHEBI:49883"/>
    </ligand>
</feature>
<reference evidence="14" key="1">
    <citation type="submission" date="2025-08" db="UniProtKB">
        <authorList>
            <consortium name="RefSeq"/>
        </authorList>
    </citation>
    <scope>IDENTIFICATION</scope>
    <source>
        <tissue evidence="14">Total insect</tissue>
    </source>
</reference>
<feature type="binding site" evidence="10">
    <location>
        <position position="210"/>
    </location>
    <ligand>
        <name>[2Fe-2S] cluster</name>
        <dbReference type="ChEBI" id="CHEBI:190135"/>
    </ligand>
</feature>
<dbReference type="GO" id="GO:0009055">
    <property type="term" value="F:electron transfer activity"/>
    <property type="evidence" value="ECO:0007669"/>
    <property type="project" value="UniProtKB-UniRule"/>
</dbReference>
<evidence type="ECO:0000256" key="2">
    <source>
        <dbReference type="ARBA" id="ARBA00008169"/>
    </source>
</evidence>
<proteinExistence type="inferred from homology"/>
<evidence type="ECO:0000259" key="12">
    <source>
        <dbReference type="Pfam" id="PF20922"/>
    </source>
</evidence>
<comment type="function">
    <text evidence="10">Component of the cytosolic iron-sulfur (Fe-S) protein assembly (CIA) machinery. Required for the maturation of extramitochondrial Fe-S proteins. Part of an electron transfer chain functioning in an early step of cytosolic Fe-S biogenesis, facilitating the de novo assembly of a [4Fe-4S] cluster on the cytosolic Fe-S scaffold complex. Electrons are transferred from NADPH via a FAD- and FMN-containing diflavin oxidoreductase. Together with the diflavin oxidoreductase, also required for the assembly of the diferric tyrosyl radical cofactor of ribonucleotide reductase (RNR), probably by providing electrons for reduction during radical cofactor maturation in the catalytic small subunit.</text>
</comment>
<keyword evidence="13" id="KW-1185">Reference proteome</keyword>
<comment type="caution">
    <text evidence="10">Lacks conserved residue(s) required for the propagation of feature annotation.</text>
</comment>
<organism evidence="14">
    <name type="scientific">Thrips palmi</name>
    <name type="common">Melon thrips</name>
    <dbReference type="NCBI Taxonomy" id="161013"/>
    <lineage>
        <taxon>Eukaryota</taxon>
        <taxon>Metazoa</taxon>
        <taxon>Ecdysozoa</taxon>
        <taxon>Arthropoda</taxon>
        <taxon>Hexapoda</taxon>
        <taxon>Insecta</taxon>
        <taxon>Pterygota</taxon>
        <taxon>Neoptera</taxon>
        <taxon>Paraneoptera</taxon>
        <taxon>Thysanoptera</taxon>
        <taxon>Terebrantia</taxon>
        <taxon>Thripoidea</taxon>
        <taxon>Thripidae</taxon>
        <taxon>Thrips</taxon>
    </lineage>
</organism>
<keyword evidence="6 10" id="KW-0479">Metal-binding</keyword>
<comment type="domain">
    <text evidence="10">The C-terminal domain binds 2 Fe-S clusters but is otherwise mostly in an intrinsically disordered conformation.</text>
</comment>
<comment type="cofactor">
    <cofactor evidence="10">
        <name>[2Fe-2S] cluster</name>
        <dbReference type="ChEBI" id="CHEBI:190135"/>
    </cofactor>
</comment>
<dbReference type="RefSeq" id="XP_034251337.1">
    <property type="nucleotide sequence ID" value="XM_034395446.1"/>
</dbReference>
<dbReference type="KEGG" id="tpal:117651409"/>
<feature type="binding site" evidence="10">
    <location>
        <position position="252"/>
    </location>
    <ligand>
        <name>[4Fe-4S] cluster</name>
        <dbReference type="ChEBI" id="CHEBI:49883"/>
    </ligand>
</feature>
<comment type="subcellular location">
    <subcellularLocation>
        <location evidence="10">Cytoplasm</location>
    </subcellularLocation>
    <subcellularLocation>
        <location evidence="10">Mitochondrion intermembrane space</location>
    </subcellularLocation>
</comment>
<dbReference type="InterPro" id="IPR029063">
    <property type="entry name" value="SAM-dependent_MTases_sf"/>
</dbReference>
<dbReference type="OrthoDB" id="311633at2759"/>
<gene>
    <name evidence="14" type="primary">LOC117651409</name>
</gene>
<comment type="subunit">
    <text evidence="10">Monomer.</text>
</comment>
<dbReference type="InterPro" id="IPR049011">
    <property type="entry name" value="Anamorsin_N_metazoan"/>
</dbReference>
<feature type="domain" description="Anamorsin C-terminal" evidence="11">
    <location>
        <begin position="232"/>
        <end position="268"/>
    </location>
</feature>
<dbReference type="InterPro" id="IPR007785">
    <property type="entry name" value="Anamorsin"/>
</dbReference>
<keyword evidence="8 10" id="KW-0411">Iron-sulfur</keyword>
<protein>
    <recommendedName>
        <fullName evidence="10">Anamorsin homolog</fullName>
    </recommendedName>
    <alternativeName>
        <fullName evidence="10">Fe-S cluster assembly protein DRE2 homolog</fullName>
    </alternativeName>
</protein>
<dbReference type="GO" id="GO:0051539">
    <property type="term" value="F:4 iron, 4 sulfur cluster binding"/>
    <property type="evidence" value="ECO:0007669"/>
    <property type="project" value="UniProtKB-KW"/>
</dbReference>
<comment type="cofactor">
    <cofactor evidence="1 10">
        <name>[4Fe-4S] cluster</name>
        <dbReference type="ChEBI" id="CHEBI:49883"/>
    </cofactor>
</comment>
<dbReference type="InParanoid" id="A0A6P9A0Q9"/>
<dbReference type="GO" id="GO:0051537">
    <property type="term" value="F:2 iron, 2 sulfur cluster binding"/>
    <property type="evidence" value="ECO:0007669"/>
    <property type="project" value="UniProtKB-UniRule"/>
</dbReference>
<evidence type="ECO:0000256" key="10">
    <source>
        <dbReference type="HAMAP-Rule" id="MF_03115"/>
    </source>
</evidence>
<keyword evidence="9 10" id="KW-0496">Mitochondrion</keyword>
<feature type="domain" description="Anamorsin N-terminal" evidence="12">
    <location>
        <begin position="7"/>
        <end position="150"/>
    </location>
</feature>
<name>A0A6P9A0Q9_THRPL</name>
<dbReference type="GeneID" id="117651409"/>
<feature type="region of interest" description="Fe-S binding site B" evidence="10">
    <location>
        <begin position="238"/>
        <end position="252"/>
    </location>
</feature>
<evidence type="ECO:0000256" key="1">
    <source>
        <dbReference type="ARBA" id="ARBA00001966"/>
    </source>
</evidence>
<evidence type="ECO:0000256" key="7">
    <source>
        <dbReference type="ARBA" id="ARBA00023004"/>
    </source>
</evidence>
<evidence type="ECO:0000256" key="4">
    <source>
        <dbReference type="ARBA" id="ARBA00022490"/>
    </source>
</evidence>
<feature type="binding site" evidence="10">
    <location>
        <position position="249"/>
    </location>
    <ligand>
        <name>[4Fe-4S] cluster</name>
        <dbReference type="ChEBI" id="CHEBI:49883"/>
    </ligand>
</feature>
<dbReference type="Pfam" id="PF05093">
    <property type="entry name" value="CIAPIN1"/>
    <property type="match status" value="1"/>
</dbReference>
<dbReference type="PANTHER" id="PTHR13273:SF14">
    <property type="entry name" value="ANAMORSIN"/>
    <property type="match status" value="1"/>
</dbReference>
<keyword evidence="7 10" id="KW-0408">Iron</keyword>
<comment type="domain">
    <text evidence="10">The twin Cx2C motifs are involved in the recognition by the mitochondrial MIA40-ERV1 disulfide relay system. The formation of 2 disulfide bonds in the Cx2C motifs through dithiol/disulfide exchange reactions effectively traps the protein in the mitochondrial intermembrane space.</text>
</comment>
<evidence type="ECO:0000259" key="11">
    <source>
        <dbReference type="Pfam" id="PF05093"/>
    </source>
</evidence>
<sequence length="271" mass="28518">MEFVKPGLNVLIVWGSSAPGERLQSVVEEAKKLVGDNGLVAVENVDRLAIGAHPASHFDLVLSGLVQPGGLSHSNDTFVEILRVLKPNGLLVVREPTGTATGLRTPEKLSSTLKISGFTSLSQIPQSDAEEGASVVQFKCQKPNFEVGSSAALSLPKPADSVAAVWKIDDVEDDTVDLIDSDQLLDEEDLKKPDAASLKVCGTTGVRKACKNCSCGLAEELAAEGGKKEETTTKTSSCGSCYLGDAFRCASCPYLGMPAFKPGEKVQLANV</sequence>
<feature type="short sequence motif" description="Cx2C motif 1" evidence="10">
    <location>
        <begin position="238"/>
        <end position="241"/>
    </location>
</feature>
<evidence type="ECO:0000313" key="13">
    <source>
        <dbReference type="Proteomes" id="UP000515158"/>
    </source>
</evidence>
<evidence type="ECO:0000256" key="8">
    <source>
        <dbReference type="ARBA" id="ARBA00023014"/>
    </source>
</evidence>
<dbReference type="PANTHER" id="PTHR13273">
    <property type="entry name" value="ANAMORSIN"/>
    <property type="match status" value="1"/>
</dbReference>
<dbReference type="InterPro" id="IPR046408">
    <property type="entry name" value="CIAPIN1"/>
</dbReference>
<feature type="binding site" evidence="10">
    <location>
        <position position="213"/>
    </location>
    <ligand>
        <name>[2Fe-2S] cluster</name>
        <dbReference type="ChEBI" id="CHEBI:190135"/>
    </ligand>
</feature>
<dbReference type="GO" id="GO:0005758">
    <property type="term" value="C:mitochondrial intermembrane space"/>
    <property type="evidence" value="ECO:0007669"/>
    <property type="project" value="UniProtKB-SubCell"/>
</dbReference>
<dbReference type="Pfam" id="PF20922">
    <property type="entry name" value="Anamorsin_N"/>
    <property type="match status" value="1"/>
</dbReference>
<feature type="binding site" evidence="10">
    <location>
        <position position="201"/>
    </location>
    <ligand>
        <name>[2Fe-2S] cluster</name>
        <dbReference type="ChEBI" id="CHEBI:190135"/>
    </ligand>
</feature>
<keyword evidence="5 10" id="KW-0001">2Fe-2S</keyword>
<evidence type="ECO:0000256" key="3">
    <source>
        <dbReference type="ARBA" id="ARBA00022485"/>
    </source>
</evidence>
<evidence type="ECO:0000313" key="14">
    <source>
        <dbReference type="RefSeq" id="XP_034251337.1"/>
    </source>
</evidence>
<comment type="similarity">
    <text evidence="2 10">Belongs to the anamorsin family.</text>
</comment>
<dbReference type="CTD" id="57019"/>
<evidence type="ECO:0000256" key="5">
    <source>
        <dbReference type="ARBA" id="ARBA00022714"/>
    </source>
</evidence>
<dbReference type="SUPFAM" id="SSF53335">
    <property type="entry name" value="S-adenosyl-L-methionine-dependent methyltransferases"/>
    <property type="match status" value="1"/>
</dbReference>
<dbReference type="HAMAP" id="MF_03115">
    <property type="entry name" value="Anamorsin"/>
    <property type="match status" value="1"/>
</dbReference>
<feature type="binding site" evidence="10">
    <location>
        <position position="215"/>
    </location>
    <ligand>
        <name>[2Fe-2S] cluster</name>
        <dbReference type="ChEBI" id="CHEBI:190135"/>
    </ligand>
</feature>
<dbReference type="Proteomes" id="UP000515158">
    <property type="component" value="Unplaced"/>
</dbReference>
<dbReference type="Gene3D" id="3.40.50.150">
    <property type="entry name" value="Vaccinia Virus protein VP39"/>
    <property type="match status" value="1"/>
</dbReference>
<accession>A0A6P9A0Q9</accession>
<feature type="short sequence motif" description="Cx2C motif 2" evidence="10">
    <location>
        <begin position="249"/>
        <end position="252"/>
    </location>
</feature>
<keyword evidence="3 10" id="KW-0004">4Fe-4S</keyword>
<comment type="domain">
    <text evidence="10">The N-terminal domain has structural similarity with S-adenosyl-L-methionine-dependent methyltransferases, but does not bind S-adenosyl-L-methionine. It is required for correct assembly of the 2 Fe-S clusters.</text>
</comment>